<dbReference type="STRING" id="284581.AMD01_22605"/>
<sequence>MFAGSGPQALITLISHLFFIALTWYALQGFQIERAMKPNRVAQARLLMIFLTIAIGSSVSNFFLDYLFWSQQLPNVFSP</sequence>
<dbReference type="PATRIC" id="fig|284581.3.peg.3377"/>
<protein>
    <recommendedName>
        <fullName evidence="3">DUF1146 domain-containing protein</fullName>
    </recommendedName>
</protein>
<dbReference type="AlphaFoldDB" id="A0A0M0KEN5"/>
<gene>
    <name evidence="1" type="ORF">AMD01_22605</name>
</gene>
<reference evidence="2" key="1">
    <citation type="submission" date="2015-08" db="EMBL/GenBank/DDBJ databases">
        <title>Fjat-14210 dsm16467.</title>
        <authorList>
            <person name="Liu B."/>
            <person name="Wang J."/>
            <person name="Zhu Y."/>
            <person name="Liu G."/>
            <person name="Chen Q."/>
            <person name="Chen Z."/>
            <person name="Lan J."/>
            <person name="Che J."/>
            <person name="Ge C."/>
            <person name="Shi H."/>
            <person name="Pan Z."/>
            <person name="Liu X."/>
        </authorList>
    </citation>
    <scope>NUCLEOTIDE SEQUENCE [LARGE SCALE GENOMIC DNA]</scope>
    <source>
        <strain evidence="2">DSM 16467</strain>
    </source>
</reference>
<dbReference type="Pfam" id="PF06612">
    <property type="entry name" value="DUF1146"/>
    <property type="match status" value="1"/>
</dbReference>
<keyword evidence="2" id="KW-1185">Reference proteome</keyword>
<evidence type="ECO:0008006" key="3">
    <source>
        <dbReference type="Google" id="ProtNLM"/>
    </source>
</evidence>
<dbReference type="EMBL" id="LILC01000037">
    <property type="protein sequence ID" value="KOO37264.1"/>
    <property type="molecule type" value="Genomic_DNA"/>
</dbReference>
<evidence type="ECO:0000313" key="2">
    <source>
        <dbReference type="Proteomes" id="UP000037558"/>
    </source>
</evidence>
<evidence type="ECO:0000313" key="1">
    <source>
        <dbReference type="EMBL" id="KOO37264.1"/>
    </source>
</evidence>
<accession>A0A0M0KEN5</accession>
<dbReference type="NCBIfam" id="TIGR02327">
    <property type="entry name" value="int_mem_ywzB"/>
    <property type="match status" value="1"/>
</dbReference>
<dbReference type="InterPro" id="IPR009526">
    <property type="entry name" value="DUF1146"/>
</dbReference>
<organism evidence="1 2">
    <name type="scientific">Priestia koreensis</name>
    <dbReference type="NCBI Taxonomy" id="284581"/>
    <lineage>
        <taxon>Bacteria</taxon>
        <taxon>Bacillati</taxon>
        <taxon>Bacillota</taxon>
        <taxon>Bacilli</taxon>
        <taxon>Bacillales</taxon>
        <taxon>Bacillaceae</taxon>
        <taxon>Priestia</taxon>
    </lineage>
</organism>
<comment type="caution">
    <text evidence="1">The sequence shown here is derived from an EMBL/GenBank/DDBJ whole genome shotgun (WGS) entry which is preliminary data.</text>
</comment>
<dbReference type="RefSeq" id="WP_053403702.1">
    <property type="nucleotide sequence ID" value="NZ_LILC01000037.1"/>
</dbReference>
<dbReference type="OrthoDB" id="1651016at2"/>
<proteinExistence type="predicted"/>
<name>A0A0M0KEN5_9BACI</name>
<dbReference type="Proteomes" id="UP000037558">
    <property type="component" value="Unassembled WGS sequence"/>
</dbReference>